<dbReference type="RefSeq" id="WP_184017806.1">
    <property type="nucleotide sequence ID" value="NZ_JACHFD010000007.1"/>
</dbReference>
<sequence length="180" mass="20123">MKPTFLVLAWTGCLPLGAAPPNVALSCEGRFQILQIRGEHPKEWLRFERPESSDVPLQAFPWPGLYFLSPDGRWLCRMQKVGSGDAIAMLYQIESNGRVSEVLGFDAQLWKEWDAATRVKHLALFHTGIASISWSTPTQLLHLTLSGKDPATDAPIMELPIEYDLESHQVHSRTVTSDSP</sequence>
<proteinExistence type="predicted"/>
<feature type="signal peptide" evidence="1">
    <location>
        <begin position="1"/>
        <end position="18"/>
    </location>
</feature>
<dbReference type="AlphaFoldDB" id="A0A840V0M9"/>
<evidence type="ECO:0000256" key="1">
    <source>
        <dbReference type="SAM" id="SignalP"/>
    </source>
</evidence>
<keyword evidence="1" id="KW-0732">Signal</keyword>
<dbReference type="Proteomes" id="UP000557717">
    <property type="component" value="Unassembled WGS sequence"/>
</dbReference>
<evidence type="ECO:0000313" key="2">
    <source>
        <dbReference type="EMBL" id="MBB5351545.1"/>
    </source>
</evidence>
<dbReference type="PROSITE" id="PS51257">
    <property type="entry name" value="PROKAR_LIPOPROTEIN"/>
    <property type="match status" value="1"/>
</dbReference>
<organism evidence="2 3">
    <name type="scientific">Haloferula luteola</name>
    <dbReference type="NCBI Taxonomy" id="595692"/>
    <lineage>
        <taxon>Bacteria</taxon>
        <taxon>Pseudomonadati</taxon>
        <taxon>Verrucomicrobiota</taxon>
        <taxon>Verrucomicrobiia</taxon>
        <taxon>Verrucomicrobiales</taxon>
        <taxon>Verrucomicrobiaceae</taxon>
        <taxon>Haloferula</taxon>
    </lineage>
</organism>
<reference evidence="2 3" key="1">
    <citation type="submission" date="2020-08" db="EMBL/GenBank/DDBJ databases">
        <title>Genomic Encyclopedia of Type Strains, Phase IV (KMG-IV): sequencing the most valuable type-strain genomes for metagenomic binning, comparative biology and taxonomic classification.</title>
        <authorList>
            <person name="Goeker M."/>
        </authorList>
    </citation>
    <scope>NUCLEOTIDE SEQUENCE [LARGE SCALE GENOMIC DNA]</scope>
    <source>
        <strain evidence="2 3">YC6886</strain>
    </source>
</reference>
<evidence type="ECO:0000313" key="3">
    <source>
        <dbReference type="Proteomes" id="UP000557717"/>
    </source>
</evidence>
<keyword evidence="3" id="KW-1185">Reference proteome</keyword>
<gene>
    <name evidence="2" type="ORF">HNR46_001782</name>
</gene>
<name>A0A840V0M9_9BACT</name>
<feature type="chain" id="PRO_5032936710" evidence="1">
    <location>
        <begin position="19"/>
        <end position="180"/>
    </location>
</feature>
<comment type="caution">
    <text evidence="2">The sequence shown here is derived from an EMBL/GenBank/DDBJ whole genome shotgun (WGS) entry which is preliminary data.</text>
</comment>
<protein>
    <submittedName>
        <fullName evidence="2">Uncharacterized protein</fullName>
    </submittedName>
</protein>
<dbReference type="EMBL" id="JACHFD010000007">
    <property type="protein sequence ID" value="MBB5351545.1"/>
    <property type="molecule type" value="Genomic_DNA"/>
</dbReference>
<accession>A0A840V0M9</accession>